<keyword evidence="7" id="KW-1185">Reference proteome</keyword>
<dbReference type="Pfam" id="PF02852">
    <property type="entry name" value="Pyr_redox_dim"/>
    <property type="match status" value="1"/>
</dbReference>
<dbReference type="GO" id="GO:0016491">
    <property type="term" value="F:oxidoreductase activity"/>
    <property type="evidence" value="ECO:0007669"/>
    <property type="project" value="InterPro"/>
</dbReference>
<dbReference type="Proteomes" id="UP001365542">
    <property type="component" value="Unassembled WGS sequence"/>
</dbReference>
<comment type="caution">
    <text evidence="6">The sequence shown here is derived from an EMBL/GenBank/DDBJ whole genome shotgun (WGS) entry which is preliminary data.</text>
</comment>
<reference evidence="6 7" key="1">
    <citation type="submission" date="2019-10" db="EMBL/GenBank/DDBJ databases">
        <authorList>
            <person name="Palmer J.M."/>
        </authorList>
    </citation>
    <scope>NUCLEOTIDE SEQUENCE [LARGE SCALE GENOMIC DNA]</scope>
    <source>
        <strain evidence="6 7">TWF694</strain>
    </source>
</reference>
<dbReference type="InterPro" id="IPR036873">
    <property type="entry name" value="Rhodanese-like_dom_sf"/>
</dbReference>
<dbReference type="SUPFAM" id="SSF52821">
    <property type="entry name" value="Rhodanese/Cell cycle control phosphatase"/>
    <property type="match status" value="1"/>
</dbReference>
<dbReference type="SUPFAM" id="SSF51905">
    <property type="entry name" value="FAD/NAD(P)-binding domain"/>
    <property type="match status" value="1"/>
</dbReference>
<dbReference type="Pfam" id="PF00581">
    <property type="entry name" value="Rhodanese"/>
    <property type="match status" value="1"/>
</dbReference>
<dbReference type="Gene3D" id="3.50.50.60">
    <property type="entry name" value="FAD/NAD(P)-binding domain"/>
    <property type="match status" value="2"/>
</dbReference>
<dbReference type="InterPro" id="IPR004099">
    <property type="entry name" value="Pyr_nucl-diS_OxRdtase_dimer"/>
</dbReference>
<proteinExistence type="inferred from homology"/>
<accession>A0AAV9XCW5</accession>
<dbReference type="EMBL" id="JAVHJO010000005">
    <property type="protein sequence ID" value="KAK6539933.1"/>
    <property type="molecule type" value="Genomic_DNA"/>
</dbReference>
<dbReference type="PRINTS" id="PR00411">
    <property type="entry name" value="PNDRDTASEI"/>
</dbReference>
<sequence>MAATSPNRIVIIGGVAGGMSSATRLRRLNEQFRITVIEKDSYISSATCGLPYALGGVIEDREKLHVQSADKISAWFNIDIMTNTEAVEIHRESKQVAVRAVKTDGSHVDENVHRLSYDKLIIATGAEAIYPKIEGIHSENVFTLRTISDLEHVQAYMANHQVKHVAVIGGGFIGLEAVENLVNLGLDVTLLEYLPQVMPNIDVDIAEFLHSELISNGVKLSLDARIVKIHEPKPSAQGYVSLSSGEQIAADIVILAAGIQPRTELAEKAGLVVSRSGIDVHDTLQTSDPDIYAIGDVIGTTNIISNETRNLALGGPANRQGRLAADHISGRLVRYRGHTGTFVCQVFNLTVAAVGLNPNNLNRLCKKFEYVTVHPPDHAAYYPGATPITLRVAFDASSGKLFGAQAVGKKGVDKRIDVIATAIRAGMTVGDLQDLELAYAPPYASAKDPINMAGFVGTNVVIGDVKILHPSTLEKLRSPQIIDVRSPEEYGRGYIKGAVNIPLGDLRQRCEELSKAKRTLVYCHVGYRGYLAYRILKQHGFEHLFNLDGGYKLVSEGGFRHLTTLQ</sequence>
<evidence type="ECO:0000256" key="1">
    <source>
        <dbReference type="ARBA" id="ARBA00001974"/>
    </source>
</evidence>
<dbReference type="PANTHER" id="PTHR43429">
    <property type="entry name" value="PYRIDINE NUCLEOTIDE-DISULFIDE OXIDOREDUCTASE DOMAIN-CONTAINING"/>
    <property type="match status" value="1"/>
</dbReference>
<evidence type="ECO:0000313" key="6">
    <source>
        <dbReference type="EMBL" id="KAK6539933.1"/>
    </source>
</evidence>
<dbReference type="SUPFAM" id="SSF55424">
    <property type="entry name" value="FAD/NAD-linked reductases, dimerisation (C-terminal) domain"/>
    <property type="match status" value="1"/>
</dbReference>
<organism evidence="6 7">
    <name type="scientific">Orbilia ellipsospora</name>
    <dbReference type="NCBI Taxonomy" id="2528407"/>
    <lineage>
        <taxon>Eukaryota</taxon>
        <taxon>Fungi</taxon>
        <taxon>Dikarya</taxon>
        <taxon>Ascomycota</taxon>
        <taxon>Pezizomycotina</taxon>
        <taxon>Orbiliomycetes</taxon>
        <taxon>Orbiliales</taxon>
        <taxon>Orbiliaceae</taxon>
        <taxon>Orbilia</taxon>
    </lineage>
</organism>
<evidence type="ECO:0000256" key="3">
    <source>
        <dbReference type="ARBA" id="ARBA00022630"/>
    </source>
</evidence>
<comment type="cofactor">
    <cofactor evidence="1">
        <name>FAD</name>
        <dbReference type="ChEBI" id="CHEBI:57692"/>
    </cofactor>
</comment>
<dbReference type="PROSITE" id="PS50206">
    <property type="entry name" value="RHODANESE_3"/>
    <property type="match status" value="1"/>
</dbReference>
<keyword evidence="3" id="KW-0285">Flavoprotein</keyword>
<dbReference type="Pfam" id="PF07992">
    <property type="entry name" value="Pyr_redox_2"/>
    <property type="match status" value="1"/>
</dbReference>
<gene>
    <name evidence="6" type="ORF">TWF694_008768</name>
</gene>
<feature type="domain" description="Rhodanese" evidence="5">
    <location>
        <begin position="475"/>
        <end position="563"/>
    </location>
</feature>
<comment type="similarity">
    <text evidence="2">Belongs to the class-III pyridine nucleotide-disulfide oxidoreductase family.</text>
</comment>
<dbReference type="Gene3D" id="3.40.250.10">
    <property type="entry name" value="Rhodanese-like domain"/>
    <property type="match status" value="1"/>
</dbReference>
<dbReference type="PRINTS" id="PR00368">
    <property type="entry name" value="FADPNR"/>
</dbReference>
<dbReference type="PANTHER" id="PTHR43429:SF3">
    <property type="entry name" value="NITRITE REDUCTASE [NAD(P)H]"/>
    <property type="match status" value="1"/>
</dbReference>
<evidence type="ECO:0000256" key="2">
    <source>
        <dbReference type="ARBA" id="ARBA00009130"/>
    </source>
</evidence>
<name>A0AAV9XCW5_9PEZI</name>
<dbReference type="InterPro" id="IPR050260">
    <property type="entry name" value="FAD-bd_OxRdtase"/>
</dbReference>
<evidence type="ECO:0000259" key="5">
    <source>
        <dbReference type="PROSITE" id="PS50206"/>
    </source>
</evidence>
<protein>
    <recommendedName>
        <fullName evidence="5">Rhodanese domain-containing protein</fullName>
    </recommendedName>
</protein>
<dbReference type="InterPro" id="IPR036188">
    <property type="entry name" value="FAD/NAD-bd_sf"/>
</dbReference>
<dbReference type="InterPro" id="IPR016156">
    <property type="entry name" value="FAD/NAD-linked_Rdtase_dimer_sf"/>
</dbReference>
<keyword evidence="4" id="KW-0274">FAD</keyword>
<dbReference type="InterPro" id="IPR023753">
    <property type="entry name" value="FAD/NAD-binding_dom"/>
</dbReference>
<evidence type="ECO:0000313" key="7">
    <source>
        <dbReference type="Proteomes" id="UP001365542"/>
    </source>
</evidence>
<dbReference type="InterPro" id="IPR001763">
    <property type="entry name" value="Rhodanese-like_dom"/>
</dbReference>
<evidence type="ECO:0000256" key="4">
    <source>
        <dbReference type="ARBA" id="ARBA00022827"/>
    </source>
</evidence>
<dbReference type="SMART" id="SM00450">
    <property type="entry name" value="RHOD"/>
    <property type="match status" value="1"/>
</dbReference>
<dbReference type="AlphaFoldDB" id="A0AAV9XCW5"/>